<gene>
    <name evidence="1" type="ORF">ALP03_200320</name>
</gene>
<sequence length="244" mass="27509">MTKSTRFKAPGPVSVLPLRNEPGFARVEIIPMTASHADWWHQNVQTTINTKYRALNDRSPQNAQKKVRADFNWDWDVYHWLISVHNFAHSSAQHSPAVGLTMVVVNTKGEQVPIGMMTLVPRYLCSSDRFGEKTYLWFLASAPAATYDEWLNGKALDGVGSALVDAAIQESYKAEADGAILLHADPAGGEFLTNIYLGLGFINLPPRFGPITLYRWRNRSQYMLLRAKSARKIISDNNIYRNRT</sequence>
<comment type="caution">
    <text evidence="1">The sequence shown here is derived from an EMBL/GenBank/DDBJ whole genome shotgun (WGS) entry which is preliminary data.</text>
</comment>
<evidence type="ECO:0008006" key="3">
    <source>
        <dbReference type="Google" id="ProtNLM"/>
    </source>
</evidence>
<organism evidence="1 2">
    <name type="scientific">Pseudomonas amygdali pv. tabaci</name>
    <name type="common">Pseudomonas syringae pv. tabaci</name>
    <dbReference type="NCBI Taxonomy" id="322"/>
    <lineage>
        <taxon>Bacteria</taxon>
        <taxon>Pseudomonadati</taxon>
        <taxon>Pseudomonadota</taxon>
        <taxon>Gammaproteobacteria</taxon>
        <taxon>Pseudomonadales</taxon>
        <taxon>Pseudomonadaceae</taxon>
        <taxon>Pseudomonas</taxon>
        <taxon>Pseudomonas amygdali</taxon>
    </lineage>
</organism>
<name>A0A3M6H3U2_PSEAJ</name>
<accession>A0A3M6H3U2</accession>
<dbReference type="EMBL" id="RBVA01000498">
    <property type="protein sequence ID" value="RMV99662.1"/>
    <property type="molecule type" value="Genomic_DNA"/>
</dbReference>
<proteinExistence type="predicted"/>
<evidence type="ECO:0000313" key="1">
    <source>
        <dbReference type="EMBL" id="RMV99662.1"/>
    </source>
</evidence>
<evidence type="ECO:0000313" key="2">
    <source>
        <dbReference type="Proteomes" id="UP000271531"/>
    </source>
</evidence>
<dbReference type="Proteomes" id="UP000271531">
    <property type="component" value="Unassembled WGS sequence"/>
</dbReference>
<dbReference type="AlphaFoldDB" id="A0A3M6H3U2"/>
<protein>
    <recommendedName>
        <fullName evidence="3">N-acetyltransferase</fullName>
    </recommendedName>
</protein>
<reference evidence="1 2" key="1">
    <citation type="submission" date="2018-08" db="EMBL/GenBank/DDBJ databases">
        <title>Recombination of ecologically and evolutionarily significant loci maintains genetic cohesion in the Pseudomonas syringae species complex.</title>
        <authorList>
            <person name="Dillon M."/>
            <person name="Thakur S."/>
            <person name="Almeida R.N.D."/>
            <person name="Weir B.S."/>
            <person name="Guttman D.S."/>
        </authorList>
    </citation>
    <scope>NUCLEOTIDE SEQUENCE [LARGE SCALE GENOMIC DNA]</scope>
    <source>
        <strain evidence="1 2">ICMP 4525</strain>
    </source>
</reference>